<dbReference type="STRING" id="1321606.SAMD00020551_1727"/>
<evidence type="ECO:0000313" key="2">
    <source>
        <dbReference type="EMBL" id="GAM13582.1"/>
    </source>
</evidence>
<organism evidence="2 3">
    <name type="scientific">Mesobacillus selenatarsenatis (strain DSM 18680 / JCM 14380 / FERM P-15431 / SF-1)</name>
    <dbReference type="NCBI Taxonomy" id="1321606"/>
    <lineage>
        <taxon>Bacteria</taxon>
        <taxon>Bacillati</taxon>
        <taxon>Bacillota</taxon>
        <taxon>Bacilli</taxon>
        <taxon>Bacillales</taxon>
        <taxon>Bacillaceae</taxon>
        <taxon>Mesobacillus</taxon>
    </lineage>
</organism>
<evidence type="ECO:0000313" key="3">
    <source>
        <dbReference type="Proteomes" id="UP000031014"/>
    </source>
</evidence>
<gene>
    <name evidence="2" type="ORF">SAMD00020551_1727</name>
</gene>
<protein>
    <submittedName>
        <fullName evidence="2">Uncharacterized protein</fullName>
    </submittedName>
</protein>
<evidence type="ECO:0000256" key="1">
    <source>
        <dbReference type="SAM" id="MobiDB-lite"/>
    </source>
</evidence>
<accession>A0A0A8X3H2</accession>
<dbReference type="EMBL" id="BASE01000036">
    <property type="protein sequence ID" value="GAM13582.1"/>
    <property type="molecule type" value="Genomic_DNA"/>
</dbReference>
<reference evidence="2 3" key="1">
    <citation type="submission" date="2013-06" db="EMBL/GenBank/DDBJ databases">
        <title>Whole genome shotgun sequence of Bacillus selenatarsenatis SF-1.</title>
        <authorList>
            <person name="Kuroda M."/>
            <person name="Sei K."/>
            <person name="Yamashita M."/>
            <person name="Ike M."/>
        </authorList>
    </citation>
    <scope>NUCLEOTIDE SEQUENCE [LARGE SCALE GENOMIC DNA]</scope>
    <source>
        <strain evidence="2 3">SF-1</strain>
    </source>
</reference>
<dbReference type="Proteomes" id="UP000031014">
    <property type="component" value="Unassembled WGS sequence"/>
</dbReference>
<proteinExistence type="predicted"/>
<dbReference type="AlphaFoldDB" id="A0A0A8X3H2"/>
<feature type="region of interest" description="Disordered" evidence="1">
    <location>
        <begin position="1"/>
        <end position="38"/>
    </location>
</feature>
<name>A0A0A8X3H2_MESS1</name>
<sequence>MTSLAGPKRLEGLGAGAGHKEKRKRLGQPRQALDFRVT</sequence>
<keyword evidence="3" id="KW-1185">Reference proteome</keyword>
<comment type="caution">
    <text evidence="2">The sequence shown here is derived from an EMBL/GenBank/DDBJ whole genome shotgun (WGS) entry which is preliminary data.</text>
</comment>